<dbReference type="PANTHER" id="PTHR23057">
    <property type="entry name" value="JUXTAPOSED WITH ANOTHER ZINC FINGER PROTEIN 1"/>
    <property type="match status" value="1"/>
</dbReference>
<feature type="region of interest" description="Disordered" evidence="6">
    <location>
        <begin position="1"/>
        <end position="138"/>
    </location>
</feature>
<keyword evidence="4" id="KW-0862">Zinc</keyword>
<protein>
    <recommendedName>
        <fullName evidence="7">C2H2-type domain-containing protein</fullName>
    </recommendedName>
</protein>
<feature type="non-terminal residue" evidence="8">
    <location>
        <position position="345"/>
    </location>
</feature>
<keyword evidence="3 5" id="KW-0863">Zinc-finger</keyword>
<name>A0A4U0VDT0_9PEZI</name>
<dbReference type="PANTHER" id="PTHR23057:SF0">
    <property type="entry name" value="JUXTAPOSED WITH ANOTHER ZINC FINGER PROTEIN 1"/>
    <property type="match status" value="1"/>
</dbReference>
<keyword evidence="1" id="KW-0479">Metal-binding</keyword>
<sequence length="345" mass="38349">MARVKRQAHGPLKKKRSPTPSLTPPKPFAPPPHNPKSLIVRKSTVQNPVRIRILPPRKVREKVPVEVDEDSEFEPVEETLIKNTKKSARKVTQESSPKLSQDSPANVNQDLPAKTPEYSPTTTRESSPFPVEGTSAAADTSNKGFLKCPVIGCTKTYPSRYGLDLHQFTSHRKKGQGIHRLTFDAETKLYKCLVTRCDKTYGSANGVKYHLFHGHRHEQPEQPAMSNEEKLAMFRAERDITMPVSEDQIESAEPKKRGRSKKAQPAANSPADEDSIRVQHTVARGSAETSPLSDVGSLSINAPPTTNPSANRGWARKGKEPARNMPAPRDIVMINTDEPEYEDED</sequence>
<evidence type="ECO:0000256" key="6">
    <source>
        <dbReference type="SAM" id="MobiDB-lite"/>
    </source>
</evidence>
<dbReference type="EMBL" id="NAJQ01002213">
    <property type="protein sequence ID" value="TKA47013.1"/>
    <property type="molecule type" value="Genomic_DNA"/>
</dbReference>
<dbReference type="InterPro" id="IPR013087">
    <property type="entry name" value="Znf_C2H2_type"/>
</dbReference>
<dbReference type="AlphaFoldDB" id="A0A4U0VDT0"/>
<comment type="caution">
    <text evidence="8">The sequence shown here is derived from an EMBL/GenBank/DDBJ whole genome shotgun (WGS) entry which is preliminary data.</text>
</comment>
<organism evidence="8 9">
    <name type="scientific">Friedmanniomyces simplex</name>
    <dbReference type="NCBI Taxonomy" id="329884"/>
    <lineage>
        <taxon>Eukaryota</taxon>
        <taxon>Fungi</taxon>
        <taxon>Dikarya</taxon>
        <taxon>Ascomycota</taxon>
        <taxon>Pezizomycotina</taxon>
        <taxon>Dothideomycetes</taxon>
        <taxon>Dothideomycetidae</taxon>
        <taxon>Mycosphaerellales</taxon>
        <taxon>Teratosphaeriaceae</taxon>
        <taxon>Friedmanniomyces</taxon>
    </lineage>
</organism>
<dbReference type="PROSITE" id="PS00028">
    <property type="entry name" value="ZINC_FINGER_C2H2_1"/>
    <property type="match status" value="2"/>
</dbReference>
<evidence type="ECO:0000259" key="7">
    <source>
        <dbReference type="PROSITE" id="PS50157"/>
    </source>
</evidence>
<feature type="compositionally biased region" description="Pro residues" evidence="6">
    <location>
        <begin position="21"/>
        <end position="34"/>
    </location>
</feature>
<keyword evidence="2" id="KW-0677">Repeat</keyword>
<gene>
    <name evidence="8" type="ORF">B0A55_13537</name>
</gene>
<dbReference type="GO" id="GO:0005634">
    <property type="term" value="C:nucleus"/>
    <property type="evidence" value="ECO:0007669"/>
    <property type="project" value="TreeGrafter"/>
</dbReference>
<feature type="compositionally biased region" description="Polar residues" evidence="6">
    <location>
        <begin position="287"/>
        <end position="310"/>
    </location>
</feature>
<evidence type="ECO:0000256" key="4">
    <source>
        <dbReference type="ARBA" id="ARBA00022833"/>
    </source>
</evidence>
<evidence type="ECO:0000256" key="3">
    <source>
        <dbReference type="ARBA" id="ARBA00022771"/>
    </source>
</evidence>
<evidence type="ECO:0000256" key="5">
    <source>
        <dbReference type="PROSITE-ProRule" id="PRU00042"/>
    </source>
</evidence>
<feature type="compositionally biased region" description="Basic residues" evidence="6">
    <location>
        <begin position="1"/>
        <end position="17"/>
    </location>
</feature>
<feature type="region of interest" description="Disordered" evidence="6">
    <location>
        <begin position="240"/>
        <end position="345"/>
    </location>
</feature>
<dbReference type="Proteomes" id="UP000309340">
    <property type="component" value="Unassembled WGS sequence"/>
</dbReference>
<evidence type="ECO:0000256" key="1">
    <source>
        <dbReference type="ARBA" id="ARBA00022723"/>
    </source>
</evidence>
<feature type="compositionally biased region" description="Acidic residues" evidence="6">
    <location>
        <begin position="66"/>
        <end position="77"/>
    </location>
</feature>
<dbReference type="SMART" id="SM00355">
    <property type="entry name" value="ZnF_C2H2"/>
    <property type="match status" value="2"/>
</dbReference>
<proteinExistence type="predicted"/>
<dbReference type="Gene3D" id="3.30.160.60">
    <property type="entry name" value="Classic Zinc Finger"/>
    <property type="match status" value="1"/>
</dbReference>
<keyword evidence="9" id="KW-1185">Reference proteome</keyword>
<accession>A0A4U0VDT0</accession>
<feature type="domain" description="C2H2-type" evidence="7">
    <location>
        <begin position="190"/>
        <end position="220"/>
    </location>
</feature>
<dbReference type="GO" id="GO:0008270">
    <property type="term" value="F:zinc ion binding"/>
    <property type="evidence" value="ECO:0007669"/>
    <property type="project" value="UniProtKB-KW"/>
</dbReference>
<evidence type="ECO:0000313" key="9">
    <source>
        <dbReference type="Proteomes" id="UP000309340"/>
    </source>
</evidence>
<reference evidence="8 9" key="1">
    <citation type="submission" date="2017-03" db="EMBL/GenBank/DDBJ databases">
        <title>Genomes of endolithic fungi from Antarctica.</title>
        <authorList>
            <person name="Coleine C."/>
            <person name="Masonjones S."/>
            <person name="Stajich J.E."/>
        </authorList>
    </citation>
    <scope>NUCLEOTIDE SEQUENCE [LARGE SCALE GENOMIC DNA]</scope>
    <source>
        <strain evidence="8 9">CCFEE 5184</strain>
    </source>
</reference>
<dbReference type="PROSITE" id="PS50157">
    <property type="entry name" value="ZINC_FINGER_C2H2_2"/>
    <property type="match status" value="1"/>
</dbReference>
<evidence type="ECO:0000256" key="2">
    <source>
        <dbReference type="ARBA" id="ARBA00022737"/>
    </source>
</evidence>
<dbReference type="OrthoDB" id="1919336at2759"/>
<feature type="compositionally biased region" description="Polar residues" evidence="6">
    <location>
        <begin position="93"/>
        <end position="109"/>
    </location>
</feature>
<dbReference type="STRING" id="329884.A0A4U0VDT0"/>
<evidence type="ECO:0000313" key="8">
    <source>
        <dbReference type="EMBL" id="TKA47013.1"/>
    </source>
</evidence>
<dbReference type="InterPro" id="IPR051580">
    <property type="entry name" value="ZnF-Chromatin_assoc"/>
</dbReference>